<name>A0A3S5BLG8_9PLAT</name>
<dbReference type="AlphaFoldDB" id="A0A3S5BLG8"/>
<proteinExistence type="predicted"/>
<protein>
    <submittedName>
        <fullName evidence="2">Uncharacterized protein</fullName>
    </submittedName>
</protein>
<accession>A0A3S5BLG8</accession>
<comment type="caution">
    <text evidence="2">The sequence shown here is derived from an EMBL/GenBank/DDBJ whole genome shotgun (WGS) entry which is preliminary data.</text>
</comment>
<dbReference type="OrthoDB" id="6288419at2759"/>
<dbReference type="Proteomes" id="UP000784294">
    <property type="component" value="Unassembled WGS sequence"/>
</dbReference>
<gene>
    <name evidence="2" type="ORF">PXEA_LOCUS22436</name>
</gene>
<organism evidence="2 3">
    <name type="scientific">Protopolystoma xenopodis</name>
    <dbReference type="NCBI Taxonomy" id="117903"/>
    <lineage>
        <taxon>Eukaryota</taxon>
        <taxon>Metazoa</taxon>
        <taxon>Spiralia</taxon>
        <taxon>Lophotrochozoa</taxon>
        <taxon>Platyhelminthes</taxon>
        <taxon>Monogenea</taxon>
        <taxon>Polyopisthocotylea</taxon>
        <taxon>Polystomatidea</taxon>
        <taxon>Polystomatidae</taxon>
        <taxon>Protopolystoma</taxon>
    </lineage>
</organism>
<evidence type="ECO:0000313" key="3">
    <source>
        <dbReference type="Proteomes" id="UP000784294"/>
    </source>
</evidence>
<keyword evidence="3" id="KW-1185">Reference proteome</keyword>
<feature type="region of interest" description="Disordered" evidence="1">
    <location>
        <begin position="1"/>
        <end position="23"/>
    </location>
</feature>
<sequence>MSTARYATSDLGVSSSSNPTNAVQTSTSALLNNMGTAAVAWQSAVWHYQHRYRHAQHEQQQFAWDESSRLCDYTHLHSYAYDFHLRTIESYLASKCSTRMIFFKVSLSTCPFVWLQ</sequence>
<evidence type="ECO:0000256" key="1">
    <source>
        <dbReference type="SAM" id="MobiDB-lite"/>
    </source>
</evidence>
<dbReference type="EMBL" id="CAAALY010099455">
    <property type="protein sequence ID" value="VEL28996.1"/>
    <property type="molecule type" value="Genomic_DNA"/>
</dbReference>
<evidence type="ECO:0000313" key="2">
    <source>
        <dbReference type="EMBL" id="VEL28996.1"/>
    </source>
</evidence>
<reference evidence="2" key="1">
    <citation type="submission" date="2018-11" db="EMBL/GenBank/DDBJ databases">
        <authorList>
            <consortium name="Pathogen Informatics"/>
        </authorList>
    </citation>
    <scope>NUCLEOTIDE SEQUENCE</scope>
</reference>